<sequence length="118" mass="11718">MNPLISAASVIAAGLAIGLALIRPGIGQGTAAGQAVEYCFFVMGSGVLANCITCPDAQSTGCALAVVVGARSSLPILKGANLSANCLSLDFGLSVLFAPGLILSSRLLGPDFPALNIE</sequence>
<evidence type="ECO:0000313" key="4">
    <source>
        <dbReference type="Proteomes" id="UP001605036"/>
    </source>
</evidence>
<reference evidence="3 4" key="1">
    <citation type="submission" date="2024-09" db="EMBL/GenBank/DDBJ databases">
        <title>Chromosome-scale assembly of Riccia fluitans.</title>
        <authorList>
            <person name="Paukszto L."/>
            <person name="Sawicki J."/>
            <person name="Karawczyk K."/>
            <person name="Piernik-Szablinska J."/>
            <person name="Szczecinska M."/>
            <person name="Mazdziarz M."/>
        </authorList>
    </citation>
    <scope>NUCLEOTIDE SEQUENCE [LARGE SCALE GENOMIC DNA]</scope>
    <source>
        <strain evidence="3">Rf_01</strain>
        <tissue evidence="3">Aerial parts of the thallus</tissue>
    </source>
</reference>
<accession>A0ABD1ZE32</accession>
<proteinExistence type="inferred from homology"/>
<dbReference type="Proteomes" id="UP001605036">
    <property type="component" value="Unassembled WGS sequence"/>
</dbReference>
<feature type="chain" id="PRO_5044763918" evidence="2">
    <location>
        <begin position="28"/>
        <end position="118"/>
    </location>
</feature>
<keyword evidence="2" id="KW-0732">Signal</keyword>
<feature type="signal peptide" evidence="2">
    <location>
        <begin position="1"/>
        <end position="27"/>
    </location>
</feature>
<comment type="caution">
    <text evidence="3">The sequence shown here is derived from an EMBL/GenBank/DDBJ whole genome shotgun (WGS) entry which is preliminary data.</text>
</comment>
<gene>
    <name evidence="3" type="ORF">R1flu_017378</name>
</gene>
<dbReference type="AlphaFoldDB" id="A0ABD1ZE32"/>
<evidence type="ECO:0000256" key="2">
    <source>
        <dbReference type="SAM" id="SignalP"/>
    </source>
</evidence>
<dbReference type="Gene3D" id="1.20.20.10">
    <property type="entry name" value="F1F0 ATP synthase subunit C"/>
    <property type="match status" value="1"/>
</dbReference>
<organism evidence="3 4">
    <name type="scientific">Riccia fluitans</name>
    <dbReference type="NCBI Taxonomy" id="41844"/>
    <lineage>
        <taxon>Eukaryota</taxon>
        <taxon>Viridiplantae</taxon>
        <taxon>Streptophyta</taxon>
        <taxon>Embryophyta</taxon>
        <taxon>Marchantiophyta</taxon>
        <taxon>Marchantiopsida</taxon>
        <taxon>Marchantiidae</taxon>
        <taxon>Marchantiales</taxon>
        <taxon>Ricciaceae</taxon>
        <taxon>Riccia</taxon>
    </lineage>
</organism>
<name>A0ABD1ZE32_9MARC</name>
<keyword evidence="4" id="KW-1185">Reference proteome</keyword>
<dbReference type="InterPro" id="IPR038662">
    <property type="entry name" value="ATP_synth_F0_csu_sf"/>
</dbReference>
<dbReference type="EMBL" id="JBHFFA010000001">
    <property type="protein sequence ID" value="KAL2649250.1"/>
    <property type="molecule type" value="Genomic_DNA"/>
</dbReference>
<evidence type="ECO:0000313" key="3">
    <source>
        <dbReference type="EMBL" id="KAL2649250.1"/>
    </source>
</evidence>
<comment type="similarity">
    <text evidence="1">Belongs to the ATPase C chain family.</text>
</comment>
<evidence type="ECO:0000256" key="1">
    <source>
        <dbReference type="ARBA" id="ARBA00006704"/>
    </source>
</evidence>
<protein>
    <submittedName>
        <fullName evidence="3">Uncharacterized protein</fullName>
    </submittedName>
</protein>